<dbReference type="Gene3D" id="1.20.1250.20">
    <property type="entry name" value="MFS general substrate transporter like domains"/>
    <property type="match status" value="1"/>
</dbReference>
<keyword evidence="5 8" id="KW-0472">Membrane</keyword>
<evidence type="ECO:0000313" key="10">
    <source>
        <dbReference type="Proteomes" id="UP000076078"/>
    </source>
</evidence>
<organism evidence="9 10">
    <name type="scientific">Tieghemostelium lacteum</name>
    <name type="common">Slime mold</name>
    <name type="synonym">Dictyostelium lacteum</name>
    <dbReference type="NCBI Taxonomy" id="361077"/>
    <lineage>
        <taxon>Eukaryota</taxon>
        <taxon>Amoebozoa</taxon>
        <taxon>Evosea</taxon>
        <taxon>Eumycetozoa</taxon>
        <taxon>Dictyostelia</taxon>
        <taxon>Dictyosteliales</taxon>
        <taxon>Raperosteliaceae</taxon>
        <taxon>Tieghemostelium</taxon>
    </lineage>
</organism>
<dbReference type="EMBL" id="LODT01000035">
    <property type="protein sequence ID" value="KYQ90870.1"/>
    <property type="molecule type" value="Genomic_DNA"/>
</dbReference>
<dbReference type="InterPro" id="IPR018456">
    <property type="entry name" value="PTR2_symporter_CS"/>
</dbReference>
<keyword evidence="10" id="KW-1185">Reference proteome</keyword>
<evidence type="ECO:0000256" key="1">
    <source>
        <dbReference type="ARBA" id="ARBA00004141"/>
    </source>
</evidence>
<feature type="transmembrane region" description="Helical" evidence="8">
    <location>
        <begin position="237"/>
        <end position="258"/>
    </location>
</feature>
<name>A0A151ZA96_TIELA</name>
<feature type="compositionally biased region" description="Polar residues" evidence="7">
    <location>
        <begin position="1"/>
        <end position="16"/>
    </location>
</feature>
<dbReference type="OrthoDB" id="16350at2759"/>
<feature type="transmembrane region" description="Helical" evidence="8">
    <location>
        <begin position="109"/>
        <end position="129"/>
    </location>
</feature>
<dbReference type="InterPro" id="IPR036259">
    <property type="entry name" value="MFS_trans_sf"/>
</dbReference>
<dbReference type="Proteomes" id="UP000076078">
    <property type="component" value="Unassembled WGS sequence"/>
</dbReference>
<proteinExistence type="inferred from homology"/>
<dbReference type="Pfam" id="PF00854">
    <property type="entry name" value="PTR2"/>
    <property type="match status" value="1"/>
</dbReference>
<dbReference type="CDD" id="cd17347">
    <property type="entry name" value="MFS_SLC15A1_2_like"/>
    <property type="match status" value="1"/>
</dbReference>
<dbReference type="PANTHER" id="PTHR11654">
    <property type="entry name" value="OLIGOPEPTIDE TRANSPORTER-RELATED"/>
    <property type="match status" value="1"/>
</dbReference>
<keyword evidence="6" id="KW-0813">Transport</keyword>
<feature type="transmembrane region" description="Helical" evidence="8">
    <location>
        <begin position="402"/>
        <end position="423"/>
    </location>
</feature>
<comment type="caution">
    <text evidence="9">The sequence shown here is derived from an EMBL/GenBank/DDBJ whole genome shotgun (WGS) entry which is preliminary data.</text>
</comment>
<feature type="region of interest" description="Disordered" evidence="7">
    <location>
        <begin position="1"/>
        <end position="35"/>
    </location>
</feature>
<keyword evidence="4 8" id="KW-1133">Transmembrane helix</keyword>
<feature type="compositionally biased region" description="Polar residues" evidence="7">
    <location>
        <begin position="538"/>
        <end position="559"/>
    </location>
</feature>
<feature type="transmembrane region" description="Helical" evidence="8">
    <location>
        <begin position="372"/>
        <end position="390"/>
    </location>
</feature>
<evidence type="ECO:0000256" key="5">
    <source>
        <dbReference type="ARBA" id="ARBA00023136"/>
    </source>
</evidence>
<feature type="transmembrane region" description="Helical" evidence="8">
    <location>
        <begin position="170"/>
        <end position="192"/>
    </location>
</feature>
<dbReference type="FunFam" id="1.20.1250.20:FF:000649">
    <property type="entry name" value="Predicted protein"/>
    <property type="match status" value="1"/>
</dbReference>
<dbReference type="SUPFAM" id="SSF103473">
    <property type="entry name" value="MFS general substrate transporter"/>
    <property type="match status" value="1"/>
</dbReference>
<feature type="transmembrane region" description="Helical" evidence="8">
    <location>
        <begin position="83"/>
        <end position="103"/>
    </location>
</feature>
<dbReference type="PROSITE" id="PS01023">
    <property type="entry name" value="PTR2_2"/>
    <property type="match status" value="1"/>
</dbReference>
<feature type="compositionally biased region" description="Low complexity" evidence="7">
    <location>
        <begin position="602"/>
        <end position="615"/>
    </location>
</feature>
<dbReference type="GO" id="GO:0006857">
    <property type="term" value="P:oligopeptide transport"/>
    <property type="evidence" value="ECO:0007669"/>
    <property type="project" value="InterPro"/>
</dbReference>
<feature type="region of interest" description="Disordered" evidence="7">
    <location>
        <begin position="586"/>
        <end position="640"/>
    </location>
</feature>
<gene>
    <name evidence="9" type="ORF">DLAC_07742</name>
</gene>
<sequence length="640" mass="71376">MGAEDNTGSLEKTQVASSSSSITQISTEKTSVLKKSSDEYENIKIEDKDEIDNMVIDPKYGGSPTKFPPSIKYIMLNEICERYSYYGLKAILVLYLTDFMGYNDNTSTSIFHVFNSFAYLFPLLGAYLSDARLGKFLTIVTFSIIYCFGGGFLTLSAVPGLTGSGPGERSPWALIMGLLLLSLGTGGIKPVVSAMAGDQLGPHQIKLLEKLFQIFYWCINLGSFLSTIISPILRKHVGYWCAFMVPTILLTFSIVVFISGKKSYILNKPAGSIYWKASKIVGNGIKEKVKSMRNSDYNNPHYEGHWLDRAKAKYDSGSVEAMKYVLNVLLIFVPMPFFWSLYDQSGSRWTLQTKSMDITIGKIKLEKDMIQALNPLLIMIFVPIFQYCIYKPLDKKNIHFTALKRMTVGMFLAIVSFLIAMFLQLYIDSKPANTVSVVWQLPQYVVMAWAEILLSITGLEFAYSQAPKSMKSIIMSAWLLTVSLGNVFVIVVVEGINLPSRWVEFLVFAGVMAFFTVIFIIIAINYKYVDPDVINQIGNDTTSNPPDSPIIQDNTSTKSKMGEPQLDLLSPHNLISPPFITPTIETPVGSTPQYHHEKKTITTNSTTSSTSNSSTLNVPYVPKPRKPSPRPSPTLTQQNK</sequence>
<evidence type="ECO:0000256" key="2">
    <source>
        <dbReference type="ARBA" id="ARBA00005982"/>
    </source>
</evidence>
<evidence type="ECO:0000313" key="9">
    <source>
        <dbReference type="EMBL" id="KYQ90870.1"/>
    </source>
</evidence>
<accession>A0A151ZA96</accession>
<feature type="transmembrane region" description="Helical" evidence="8">
    <location>
        <begin position="136"/>
        <end position="158"/>
    </location>
</feature>
<protein>
    <submittedName>
        <fullName evidence="9">Peptide transporter</fullName>
    </submittedName>
</protein>
<evidence type="ECO:0000256" key="6">
    <source>
        <dbReference type="RuleBase" id="RU003755"/>
    </source>
</evidence>
<feature type="transmembrane region" description="Helical" evidence="8">
    <location>
        <begin position="324"/>
        <end position="342"/>
    </location>
</feature>
<dbReference type="InterPro" id="IPR000109">
    <property type="entry name" value="POT_fam"/>
</dbReference>
<feature type="region of interest" description="Disordered" evidence="7">
    <location>
        <begin position="538"/>
        <end position="563"/>
    </location>
</feature>
<dbReference type="AlphaFoldDB" id="A0A151ZA96"/>
<feature type="transmembrane region" description="Helical" evidence="8">
    <location>
        <begin position="443"/>
        <end position="463"/>
    </location>
</feature>
<evidence type="ECO:0000256" key="4">
    <source>
        <dbReference type="ARBA" id="ARBA00022989"/>
    </source>
</evidence>
<dbReference type="STRING" id="361077.A0A151ZA96"/>
<dbReference type="InParanoid" id="A0A151ZA96"/>
<feature type="transmembrane region" description="Helical" evidence="8">
    <location>
        <begin position="505"/>
        <end position="526"/>
    </location>
</feature>
<evidence type="ECO:0000256" key="8">
    <source>
        <dbReference type="SAM" id="Phobius"/>
    </source>
</evidence>
<dbReference type="OMA" id="WMHGAEG"/>
<evidence type="ECO:0000256" key="3">
    <source>
        <dbReference type="ARBA" id="ARBA00022692"/>
    </source>
</evidence>
<feature type="compositionally biased region" description="Low complexity" evidence="7">
    <location>
        <begin position="17"/>
        <end position="30"/>
    </location>
</feature>
<comment type="subcellular location">
    <subcellularLocation>
        <location evidence="1 6">Membrane</location>
        <topology evidence="1 6">Multi-pass membrane protein</topology>
    </subcellularLocation>
</comment>
<reference evidence="9 10" key="1">
    <citation type="submission" date="2015-12" db="EMBL/GenBank/DDBJ databases">
        <title>Dictyostelia acquired genes for synthesis and detection of signals that induce cell-type specialization by lateral gene transfer from prokaryotes.</title>
        <authorList>
            <person name="Gloeckner G."/>
            <person name="Schaap P."/>
        </authorList>
    </citation>
    <scope>NUCLEOTIDE SEQUENCE [LARGE SCALE GENOMIC DNA]</scope>
    <source>
        <strain evidence="9 10">TK</strain>
    </source>
</reference>
<dbReference type="FunCoup" id="A0A151ZA96">
    <property type="interactions" value="51"/>
</dbReference>
<feature type="transmembrane region" description="Helical" evidence="8">
    <location>
        <begin position="213"/>
        <end position="231"/>
    </location>
</feature>
<dbReference type="GO" id="GO:0022857">
    <property type="term" value="F:transmembrane transporter activity"/>
    <property type="evidence" value="ECO:0007669"/>
    <property type="project" value="InterPro"/>
</dbReference>
<evidence type="ECO:0000256" key="7">
    <source>
        <dbReference type="SAM" id="MobiDB-lite"/>
    </source>
</evidence>
<comment type="similarity">
    <text evidence="2 6">Belongs to the major facilitator superfamily. Proton-dependent oligopeptide transporter (POT/PTR) (TC 2.A.17) family.</text>
</comment>
<dbReference type="GO" id="GO:0016020">
    <property type="term" value="C:membrane"/>
    <property type="evidence" value="ECO:0007669"/>
    <property type="project" value="UniProtKB-SubCell"/>
</dbReference>
<feature type="transmembrane region" description="Helical" evidence="8">
    <location>
        <begin position="475"/>
        <end position="493"/>
    </location>
</feature>
<keyword evidence="3 6" id="KW-0812">Transmembrane</keyword>